<dbReference type="GO" id="GO:0005829">
    <property type="term" value="C:cytosol"/>
    <property type="evidence" value="ECO:0007669"/>
    <property type="project" value="TreeGrafter"/>
</dbReference>
<feature type="domain" description="DHFR" evidence="7">
    <location>
        <begin position="2"/>
        <end position="163"/>
    </location>
</feature>
<dbReference type="eggNOG" id="COG0262">
    <property type="taxonomic scope" value="Bacteria"/>
</dbReference>
<comment type="pathway">
    <text evidence="1">Cofactor biosynthesis; tetrahydrofolate biosynthesis; 5,6,7,8-tetrahydrofolate from 7,8-dihydrofolate: step 1/1.</text>
</comment>
<dbReference type="AlphaFoldDB" id="C7XU42"/>
<evidence type="ECO:0000313" key="8">
    <source>
        <dbReference type="EMBL" id="EEU30803.1"/>
    </source>
</evidence>
<dbReference type="GO" id="GO:0046654">
    <property type="term" value="P:tetrahydrofolate biosynthetic process"/>
    <property type="evidence" value="ECO:0007669"/>
    <property type="project" value="UniProtKB-UniPathway"/>
</dbReference>
<dbReference type="InterPro" id="IPR012259">
    <property type="entry name" value="DHFR"/>
</dbReference>
<dbReference type="GO" id="GO:0006730">
    <property type="term" value="P:one-carbon metabolic process"/>
    <property type="evidence" value="ECO:0007669"/>
    <property type="project" value="UniProtKB-KW"/>
</dbReference>
<evidence type="ECO:0000256" key="5">
    <source>
        <dbReference type="ARBA" id="ARBA00022857"/>
    </source>
</evidence>
<evidence type="ECO:0000256" key="4">
    <source>
        <dbReference type="ARBA" id="ARBA00022563"/>
    </source>
</evidence>
<dbReference type="Gene3D" id="3.40.430.10">
    <property type="entry name" value="Dihydrofolate Reductase, subunit A"/>
    <property type="match status" value="1"/>
</dbReference>
<accession>C7XU42</accession>
<gene>
    <name evidence="8" type="primary">folA</name>
    <name evidence="8" type="ORF">HMPREF0501_00208</name>
</gene>
<dbReference type="CDD" id="cd00209">
    <property type="entry name" value="DHFR"/>
    <property type="match status" value="1"/>
</dbReference>
<dbReference type="PANTHER" id="PTHR48069:SF3">
    <property type="entry name" value="DIHYDROFOLATE REDUCTASE"/>
    <property type="match status" value="1"/>
</dbReference>
<dbReference type="STRING" id="575594.HMPREF0501_00208"/>
<keyword evidence="9" id="KW-1185">Reference proteome</keyword>
<protein>
    <recommendedName>
        <fullName evidence="3">dihydrofolate reductase</fullName>
        <ecNumber evidence="3">1.5.1.3</ecNumber>
    </recommendedName>
</protein>
<keyword evidence="4" id="KW-0554">One-carbon metabolism</keyword>
<dbReference type="Pfam" id="PF00186">
    <property type="entry name" value="DHFR_1"/>
    <property type="match status" value="1"/>
</dbReference>
<dbReference type="EMBL" id="GG698802">
    <property type="protein sequence ID" value="EEU30803.1"/>
    <property type="molecule type" value="Genomic_DNA"/>
</dbReference>
<organism evidence="8 9">
    <name type="scientific">Limosilactobacillus coleohominis 101-4-CHN</name>
    <dbReference type="NCBI Taxonomy" id="575594"/>
    <lineage>
        <taxon>Bacteria</taxon>
        <taxon>Bacillati</taxon>
        <taxon>Bacillota</taxon>
        <taxon>Bacilli</taxon>
        <taxon>Lactobacillales</taxon>
        <taxon>Lactobacillaceae</taxon>
        <taxon>Limosilactobacillus</taxon>
    </lineage>
</organism>
<dbReference type="HOGENOM" id="CLU_043966_5_2_9"/>
<dbReference type="GO" id="GO:0004146">
    <property type="term" value="F:dihydrofolate reductase activity"/>
    <property type="evidence" value="ECO:0007669"/>
    <property type="project" value="UniProtKB-EC"/>
</dbReference>
<evidence type="ECO:0000256" key="2">
    <source>
        <dbReference type="ARBA" id="ARBA00009539"/>
    </source>
</evidence>
<evidence type="ECO:0000259" key="7">
    <source>
        <dbReference type="PROSITE" id="PS51330"/>
    </source>
</evidence>
<dbReference type="PANTHER" id="PTHR48069">
    <property type="entry name" value="DIHYDROFOLATE REDUCTASE"/>
    <property type="match status" value="1"/>
</dbReference>
<evidence type="ECO:0000313" key="9">
    <source>
        <dbReference type="Proteomes" id="UP000003987"/>
    </source>
</evidence>
<evidence type="ECO:0000256" key="1">
    <source>
        <dbReference type="ARBA" id="ARBA00004903"/>
    </source>
</evidence>
<dbReference type="GO" id="GO:0046452">
    <property type="term" value="P:dihydrofolate metabolic process"/>
    <property type="evidence" value="ECO:0007669"/>
    <property type="project" value="TreeGrafter"/>
</dbReference>
<dbReference type="InterPro" id="IPR024072">
    <property type="entry name" value="DHFR-like_dom_sf"/>
</dbReference>
<dbReference type="SUPFAM" id="SSF53597">
    <property type="entry name" value="Dihydrofolate reductase-like"/>
    <property type="match status" value="1"/>
</dbReference>
<dbReference type="GO" id="GO:0050661">
    <property type="term" value="F:NADP binding"/>
    <property type="evidence" value="ECO:0007669"/>
    <property type="project" value="InterPro"/>
</dbReference>
<dbReference type="Proteomes" id="UP000003987">
    <property type="component" value="Unassembled WGS sequence"/>
</dbReference>
<evidence type="ECO:0000256" key="3">
    <source>
        <dbReference type="ARBA" id="ARBA00012856"/>
    </source>
</evidence>
<evidence type="ECO:0000256" key="6">
    <source>
        <dbReference type="ARBA" id="ARBA00023002"/>
    </source>
</evidence>
<dbReference type="InterPro" id="IPR001796">
    <property type="entry name" value="DHFR_dom"/>
</dbReference>
<keyword evidence="6 8" id="KW-0560">Oxidoreductase</keyword>
<dbReference type="PRINTS" id="PR00070">
    <property type="entry name" value="DHFR"/>
</dbReference>
<reference evidence="8 9" key="1">
    <citation type="submission" date="2009-06" db="EMBL/GenBank/DDBJ databases">
        <title>The Genome Sequence of Lactobacillus coleohominis strain 101-4-CHN.</title>
        <authorList>
            <consortium name="The Broad Institute Genome Sequencing Platform"/>
            <person name="Ward D."/>
            <person name="Young S.K."/>
            <person name="Zeng Q."/>
            <person name="Koehrsen M."/>
            <person name="Alvarado L."/>
            <person name="Berlin A."/>
            <person name="Borenstein D."/>
            <person name="Chen Z."/>
            <person name="Engels R."/>
            <person name="Freedman E."/>
            <person name="Gellesch M."/>
            <person name="Goldberg J."/>
            <person name="Griggs A."/>
            <person name="Gujja S."/>
            <person name="Heiman D."/>
            <person name="Hepburn T."/>
            <person name="Howarth C."/>
            <person name="Jen D."/>
            <person name="Larson L."/>
            <person name="Lewis B."/>
            <person name="Mehta T."/>
            <person name="Park D."/>
            <person name="Pearson M."/>
            <person name="Roberts A."/>
            <person name="Saif S."/>
            <person name="Shea T."/>
            <person name="Shenoy N."/>
            <person name="Sisk P."/>
            <person name="Stolte C."/>
            <person name="Sykes S."/>
            <person name="Walk T."/>
            <person name="White J."/>
            <person name="Yandava C."/>
            <person name="Liu Y."/>
            <person name="Xu Q."/>
            <person name="Lander E."/>
            <person name="Nusbaum C."/>
            <person name="Galagan J."/>
            <person name="Birren B."/>
        </authorList>
    </citation>
    <scope>NUCLEOTIDE SEQUENCE [LARGE SCALE GENOMIC DNA]</scope>
    <source>
        <strain evidence="8 9">101-4-CHN</strain>
    </source>
</reference>
<dbReference type="GO" id="GO:0046655">
    <property type="term" value="P:folic acid metabolic process"/>
    <property type="evidence" value="ECO:0007669"/>
    <property type="project" value="TreeGrafter"/>
</dbReference>
<sequence>MKISFVWAEDEAGWIGKNGQLPWHLPVDLKHFKTVTDHHPIVMGARTFASIGRPLPNRPNIVVSHHPVAVDQVITVTNIEDLMNLIFKRYADQEEVCIIGGAGLFAQMVAHVNCLHRTIVMGNHHGDVKMIPIDYHQWQLTKKTPVYNSKTGALNCYFEEWVLDKK</sequence>
<dbReference type="EC" id="1.5.1.3" evidence="3"/>
<dbReference type="UniPathway" id="UPA00077">
    <property type="reaction ID" value="UER00158"/>
</dbReference>
<proteinExistence type="inferred from homology"/>
<keyword evidence="5" id="KW-0521">NADP</keyword>
<dbReference type="RefSeq" id="WP_006915947.1">
    <property type="nucleotide sequence ID" value="NZ_GG698802.1"/>
</dbReference>
<name>C7XU42_9LACO</name>
<dbReference type="PROSITE" id="PS51330">
    <property type="entry name" value="DHFR_2"/>
    <property type="match status" value="1"/>
</dbReference>
<dbReference type="OrthoDB" id="9804315at2"/>
<comment type="similarity">
    <text evidence="2">Belongs to the dihydrofolate reductase family.</text>
</comment>